<sequence>MPETPDSYIARLEAEKKAMEARVAEIQAEIRTINNLIYRRKSEMFAESREEKINEKNVDRLFFETLIMDAISNAKRGLRTGEIHTAITKFGYGLNYNTLRSYVAKMRDKCLIKKATPSSYYWVVAGKHPKATPPDASRSRA</sequence>
<keyword evidence="1" id="KW-0175">Coiled coil</keyword>
<comment type="caution">
    <text evidence="2">The sequence shown here is derived from an EMBL/GenBank/DDBJ whole genome shotgun (WGS) entry which is preliminary data.</text>
</comment>
<dbReference type="Proteomes" id="UP000522590">
    <property type="component" value="Unassembled WGS sequence"/>
</dbReference>
<dbReference type="EMBL" id="JABXXS010000054">
    <property type="protein sequence ID" value="NVN38321.1"/>
    <property type="molecule type" value="Genomic_DNA"/>
</dbReference>
<accession>A0A850PBJ3</accession>
<evidence type="ECO:0000313" key="3">
    <source>
        <dbReference type="Proteomes" id="UP000522590"/>
    </source>
</evidence>
<reference evidence="2 3" key="1">
    <citation type="submission" date="2020-06" db="EMBL/GenBank/DDBJ databases">
        <title>Description of novel acetic acid bacteria.</title>
        <authorList>
            <person name="Sombolestani A."/>
        </authorList>
    </citation>
    <scope>NUCLEOTIDE SEQUENCE [LARGE SCALE GENOMIC DNA]</scope>
    <source>
        <strain evidence="2 3">LMG 25</strain>
    </source>
</reference>
<evidence type="ECO:0000256" key="1">
    <source>
        <dbReference type="SAM" id="Coils"/>
    </source>
</evidence>
<protein>
    <submittedName>
        <fullName evidence="2">Uncharacterized protein</fullName>
    </submittedName>
</protein>
<evidence type="ECO:0000313" key="2">
    <source>
        <dbReference type="EMBL" id="NVN38321.1"/>
    </source>
</evidence>
<feature type="coiled-coil region" evidence="1">
    <location>
        <begin position="9"/>
        <end position="36"/>
    </location>
</feature>
<proteinExistence type="predicted"/>
<organism evidence="2 3">
    <name type="scientific">Komagataeibacter swingsii</name>
    <dbReference type="NCBI Taxonomy" id="215220"/>
    <lineage>
        <taxon>Bacteria</taxon>
        <taxon>Pseudomonadati</taxon>
        <taxon>Pseudomonadota</taxon>
        <taxon>Alphaproteobacteria</taxon>
        <taxon>Acetobacterales</taxon>
        <taxon>Acetobacteraceae</taxon>
        <taxon>Komagataeibacter</taxon>
    </lineage>
</organism>
<gene>
    <name evidence="2" type="ORF">HUK81_15590</name>
</gene>
<name>A0A850PBJ3_9PROT</name>
<dbReference type="RefSeq" id="WP_176643955.1">
    <property type="nucleotide sequence ID" value="NZ_JABXXS010000054.1"/>
</dbReference>
<dbReference type="AlphaFoldDB" id="A0A850PBJ3"/>